<keyword evidence="2" id="KW-1185">Reference proteome</keyword>
<reference evidence="1" key="1">
    <citation type="submission" date="2016-01" db="EMBL/GenBank/DDBJ databases">
        <authorList>
            <person name="Peeters C."/>
        </authorList>
    </citation>
    <scope>NUCLEOTIDE SEQUENCE [LARGE SCALE GENOMIC DNA]</scope>
    <source>
        <strain evidence="1">LMG 29318</strain>
    </source>
</reference>
<name>A0A158DDI6_9BURK</name>
<evidence type="ECO:0000313" key="1">
    <source>
        <dbReference type="EMBL" id="SAK91887.1"/>
    </source>
</evidence>
<dbReference type="Proteomes" id="UP000054870">
    <property type="component" value="Unassembled WGS sequence"/>
</dbReference>
<proteinExistence type="predicted"/>
<protein>
    <submittedName>
        <fullName evidence="1">Uncharacterized protein</fullName>
    </submittedName>
</protein>
<dbReference type="AlphaFoldDB" id="A0A158DDI6"/>
<sequence length="60" mass="6569">MVKQTKLFVTFRREVSDATTGNCMRGPLTTARMPGPLDRFPRCAPAIGQSTWGTVNTLAL</sequence>
<dbReference type="EMBL" id="FCOF02000058">
    <property type="protein sequence ID" value="SAK91887.1"/>
    <property type="molecule type" value="Genomic_DNA"/>
</dbReference>
<comment type="caution">
    <text evidence="1">The sequence shown here is derived from an EMBL/GenBank/DDBJ whole genome shotgun (WGS) entry which is preliminary data.</text>
</comment>
<organism evidence="1 2">
    <name type="scientific">Caballeronia catudaia</name>
    <dbReference type="NCBI Taxonomy" id="1777136"/>
    <lineage>
        <taxon>Bacteria</taxon>
        <taxon>Pseudomonadati</taxon>
        <taxon>Pseudomonadota</taxon>
        <taxon>Betaproteobacteria</taxon>
        <taxon>Burkholderiales</taxon>
        <taxon>Burkholderiaceae</taxon>
        <taxon>Caballeronia</taxon>
    </lineage>
</organism>
<evidence type="ECO:0000313" key="2">
    <source>
        <dbReference type="Proteomes" id="UP000054870"/>
    </source>
</evidence>
<gene>
    <name evidence="1" type="ORF">AWB75_06482</name>
</gene>
<accession>A0A158DDI6</accession>